<organism evidence="1 2">
    <name type="scientific">Cetraspora pellucida</name>
    <dbReference type="NCBI Taxonomy" id="1433469"/>
    <lineage>
        <taxon>Eukaryota</taxon>
        <taxon>Fungi</taxon>
        <taxon>Fungi incertae sedis</taxon>
        <taxon>Mucoromycota</taxon>
        <taxon>Glomeromycotina</taxon>
        <taxon>Glomeromycetes</taxon>
        <taxon>Diversisporales</taxon>
        <taxon>Gigasporaceae</taxon>
        <taxon>Cetraspora</taxon>
    </lineage>
</organism>
<dbReference type="EMBL" id="CAJVPW010021376">
    <property type="protein sequence ID" value="CAG8693192.1"/>
    <property type="molecule type" value="Genomic_DNA"/>
</dbReference>
<proteinExistence type="predicted"/>
<accession>A0ACA9P774</accession>
<gene>
    <name evidence="1" type="ORF">SPELUC_LOCUS10868</name>
</gene>
<evidence type="ECO:0000313" key="1">
    <source>
        <dbReference type="EMBL" id="CAG8693192.1"/>
    </source>
</evidence>
<keyword evidence="2" id="KW-1185">Reference proteome</keyword>
<dbReference type="Proteomes" id="UP000789366">
    <property type="component" value="Unassembled WGS sequence"/>
</dbReference>
<sequence length="197" mass="22316">AVNRSRNKIFTKDKNSNNKISREAEALIPVKRKNSEHEATLGVDSNKSLNWSEDTELEFSVGEDLTNTASSFVNETENLPAKEMEPSGNIMDKSNDLRTARTNENRISNQQTESISMNSHKNDIQETSIRSCQIIQEEEDIITNTEVLEEDDLNQVSDITLKITSTPYVQQDNSSMEKTEMLISRNGQEIENDGFIK</sequence>
<feature type="non-terminal residue" evidence="1">
    <location>
        <position position="197"/>
    </location>
</feature>
<reference evidence="1" key="1">
    <citation type="submission" date="2021-06" db="EMBL/GenBank/DDBJ databases">
        <authorList>
            <person name="Kallberg Y."/>
            <person name="Tangrot J."/>
            <person name="Rosling A."/>
        </authorList>
    </citation>
    <scope>NUCLEOTIDE SEQUENCE</scope>
    <source>
        <strain evidence="1">28 12/20/2015</strain>
    </source>
</reference>
<protein>
    <submittedName>
        <fullName evidence="1">11558_t:CDS:1</fullName>
    </submittedName>
</protein>
<feature type="non-terminal residue" evidence="1">
    <location>
        <position position="1"/>
    </location>
</feature>
<evidence type="ECO:0000313" key="2">
    <source>
        <dbReference type="Proteomes" id="UP000789366"/>
    </source>
</evidence>
<name>A0ACA9P774_9GLOM</name>
<comment type="caution">
    <text evidence="1">The sequence shown here is derived from an EMBL/GenBank/DDBJ whole genome shotgun (WGS) entry which is preliminary data.</text>
</comment>